<evidence type="ECO:0000313" key="2">
    <source>
        <dbReference type="EMBL" id="SMX49923.1"/>
    </source>
</evidence>
<gene>
    <name evidence="2" type="ORF">MAA8898_04509</name>
</gene>
<proteinExistence type="predicted"/>
<dbReference type="EMBL" id="FXYF01000018">
    <property type="protein sequence ID" value="SMX49923.1"/>
    <property type="molecule type" value="Genomic_DNA"/>
</dbReference>
<dbReference type="GO" id="GO:0006310">
    <property type="term" value="P:DNA recombination"/>
    <property type="evidence" value="ECO:0007669"/>
    <property type="project" value="UniProtKB-KW"/>
</dbReference>
<dbReference type="GO" id="GO:0015074">
    <property type="term" value="P:DNA integration"/>
    <property type="evidence" value="ECO:0007669"/>
    <property type="project" value="InterPro"/>
</dbReference>
<keyword evidence="1" id="KW-0233">DNA recombination</keyword>
<dbReference type="InterPro" id="IPR013762">
    <property type="entry name" value="Integrase-like_cat_sf"/>
</dbReference>
<evidence type="ECO:0000256" key="1">
    <source>
        <dbReference type="ARBA" id="ARBA00023172"/>
    </source>
</evidence>
<evidence type="ECO:0008006" key="4">
    <source>
        <dbReference type="Google" id="ProtNLM"/>
    </source>
</evidence>
<dbReference type="Proteomes" id="UP000207598">
    <property type="component" value="Unassembled WGS sequence"/>
</dbReference>
<dbReference type="InterPro" id="IPR011010">
    <property type="entry name" value="DNA_brk_join_enz"/>
</dbReference>
<reference evidence="2 3" key="1">
    <citation type="submission" date="2017-05" db="EMBL/GenBank/DDBJ databases">
        <authorList>
            <person name="Song R."/>
            <person name="Chenine A.L."/>
            <person name="Ruprecht R.M."/>
        </authorList>
    </citation>
    <scope>NUCLEOTIDE SEQUENCE [LARGE SCALE GENOMIC DNA]</scope>
    <source>
        <strain evidence="2 3">CECT 8898</strain>
    </source>
</reference>
<dbReference type="RefSeq" id="WP_094023238.1">
    <property type="nucleotide sequence ID" value="NZ_FXYF01000018.1"/>
</dbReference>
<accession>A0A238L4B3</accession>
<dbReference type="AlphaFoldDB" id="A0A238L4B3"/>
<sequence length="748" mass="84542">MFDDREFHGTTTDLIAVLRLTPMNAATRVATIVSVRRFRETLMQEGDPAVEELFHVCSTITPEQRESLGARQSQILSDLRRAERAWADSVRRSLALRLRGRLPTLADAIDAVDSVCKPEAAKRSVQAIRQLATSQASAPEQIVATSVVIEPMLHRLRPEDLQVQSAKSLVNKLSQIRAAVKLVDPNAVSGRESDVKALPEQWRMLLDKLATRTPPHAKSETAIFRRLALRADQQKLSPNEIDATFLAEFSAQEIASKSDSHREKLRRAGRIWNDVISEEKMSAAPFRPAGRQDRLPDVTWIAVPDAIRSRVDALTDKMVAPQGDLNWSSFIKEEDDELGLGELQDKAKTQPMLTREPGTQRNLRDAVKRVWHAAESDPAVRNKPKALEDLFRPECLLAAVAAIRGKRRARVEAQGQNWETHKKGRYECSVVQALYSVGKSCDLPGDLLEPVRALTMKLDPSVVGSKLKADGSLGYVYEERKIGRHHDEMLRQFNDDSALSRWFQAPKTLWREAERWVKHGKARPTLAQAGLARSALIAQLSQRVTPMRRTNFARLRAFGEQPHLSLPIGQGDGRMILPAAEMKNLRSVHVTIDPETVRMLKRYIEIYRPVLAENAEAHAENEHLFPGASTERKERGENGGYADGLGYMAKSKLCARFRQHVWKYCQLRMDMQVMRHIAGKVILDMDPSAMGLVQEVLGHKRIETTRAYYAEVSKIVAQKNYLKLLDQYSRRVLSHVDFRIVIEQQMEH</sequence>
<dbReference type="SUPFAM" id="SSF56349">
    <property type="entry name" value="DNA breaking-rejoining enzymes"/>
    <property type="match status" value="1"/>
</dbReference>
<name>A0A238L4B3_9RHOB</name>
<protein>
    <recommendedName>
        <fullName evidence="4">Phage integrase family protein</fullName>
    </recommendedName>
</protein>
<dbReference type="GO" id="GO:0003677">
    <property type="term" value="F:DNA binding"/>
    <property type="evidence" value="ECO:0007669"/>
    <property type="project" value="InterPro"/>
</dbReference>
<keyword evidence="3" id="KW-1185">Reference proteome</keyword>
<organism evidence="2 3">
    <name type="scientific">Maliponia aquimaris</name>
    <dbReference type="NCBI Taxonomy" id="1673631"/>
    <lineage>
        <taxon>Bacteria</taxon>
        <taxon>Pseudomonadati</taxon>
        <taxon>Pseudomonadota</taxon>
        <taxon>Alphaproteobacteria</taxon>
        <taxon>Rhodobacterales</taxon>
        <taxon>Paracoccaceae</taxon>
        <taxon>Maliponia</taxon>
    </lineage>
</organism>
<evidence type="ECO:0000313" key="3">
    <source>
        <dbReference type="Proteomes" id="UP000207598"/>
    </source>
</evidence>
<dbReference type="Gene3D" id="1.10.443.10">
    <property type="entry name" value="Intergrase catalytic core"/>
    <property type="match status" value="1"/>
</dbReference>